<reference evidence="1" key="2">
    <citation type="submission" date="2023-01" db="EMBL/GenBank/DDBJ databases">
        <authorList>
            <person name="Sun Q."/>
            <person name="Evtushenko L."/>
        </authorList>
    </citation>
    <scope>NUCLEOTIDE SEQUENCE</scope>
    <source>
        <strain evidence="1">VKM Ac-1321</strain>
    </source>
</reference>
<organism evidence="1 2">
    <name type="scientific">Dactylosporangium matsuzakiense</name>
    <dbReference type="NCBI Taxonomy" id="53360"/>
    <lineage>
        <taxon>Bacteria</taxon>
        <taxon>Bacillati</taxon>
        <taxon>Actinomycetota</taxon>
        <taxon>Actinomycetes</taxon>
        <taxon>Micromonosporales</taxon>
        <taxon>Micromonosporaceae</taxon>
        <taxon>Dactylosporangium</taxon>
    </lineage>
</organism>
<accession>A0A9W6NRL5</accession>
<comment type="caution">
    <text evidence="1">The sequence shown here is derived from an EMBL/GenBank/DDBJ whole genome shotgun (WGS) entry which is preliminary data.</text>
</comment>
<protein>
    <submittedName>
        <fullName evidence="1">Uncharacterized protein</fullName>
    </submittedName>
</protein>
<sequence>MAFRLRGRNDAVVDLVSALTSVLGLVAATAGGAAAYRVVRRGSGIGRLRRTALRERVDVETVMRSLQDFLREYPSLSGLEAHIRSQLYKMNDDSVRIRSEALYSELQVPPRSVQRLRRFVTAHADHGGVCRLAVPLAVSLSSWWDPDAALVEVLDALAVSAAAVADAERRAVGHG</sequence>
<reference evidence="1" key="1">
    <citation type="journal article" date="2014" name="Int. J. Syst. Evol. Microbiol.">
        <title>Complete genome sequence of Corynebacterium casei LMG S-19264T (=DSM 44701T), isolated from a smear-ripened cheese.</title>
        <authorList>
            <consortium name="US DOE Joint Genome Institute (JGI-PGF)"/>
            <person name="Walter F."/>
            <person name="Albersmeier A."/>
            <person name="Kalinowski J."/>
            <person name="Ruckert C."/>
        </authorList>
    </citation>
    <scope>NUCLEOTIDE SEQUENCE</scope>
    <source>
        <strain evidence="1">VKM Ac-1321</strain>
    </source>
</reference>
<dbReference type="Proteomes" id="UP001143480">
    <property type="component" value="Unassembled WGS sequence"/>
</dbReference>
<keyword evidence="2" id="KW-1185">Reference proteome</keyword>
<gene>
    <name evidence="1" type="ORF">GCM10017581_081510</name>
</gene>
<name>A0A9W6NRL5_9ACTN</name>
<dbReference type="EMBL" id="BSFP01000072">
    <property type="protein sequence ID" value="GLL06401.1"/>
    <property type="molecule type" value="Genomic_DNA"/>
</dbReference>
<evidence type="ECO:0000313" key="1">
    <source>
        <dbReference type="EMBL" id="GLL06401.1"/>
    </source>
</evidence>
<evidence type="ECO:0000313" key="2">
    <source>
        <dbReference type="Proteomes" id="UP001143480"/>
    </source>
</evidence>
<dbReference type="RefSeq" id="WP_261965261.1">
    <property type="nucleotide sequence ID" value="NZ_BAAAXA010000001.1"/>
</dbReference>
<proteinExistence type="predicted"/>
<dbReference type="AlphaFoldDB" id="A0A9W6NRL5"/>